<dbReference type="CDD" id="cd00519">
    <property type="entry name" value="Lipase_3"/>
    <property type="match status" value="1"/>
</dbReference>
<dbReference type="GO" id="GO:0016042">
    <property type="term" value="P:lipid catabolic process"/>
    <property type="evidence" value="ECO:0007669"/>
    <property type="project" value="UniProtKB-KW"/>
</dbReference>
<evidence type="ECO:0000256" key="1">
    <source>
        <dbReference type="ARBA" id="ARBA00004229"/>
    </source>
</evidence>
<dbReference type="InterPro" id="IPR029058">
    <property type="entry name" value="AB_hydrolase_fold"/>
</dbReference>
<keyword evidence="7" id="KW-0443">Lipid metabolism</keyword>
<dbReference type="SUPFAM" id="SSF53474">
    <property type="entry name" value="alpha/beta-Hydrolases"/>
    <property type="match status" value="1"/>
</dbReference>
<dbReference type="Proteomes" id="UP001516023">
    <property type="component" value="Unassembled WGS sequence"/>
</dbReference>
<reference evidence="10 11" key="1">
    <citation type="journal article" date="2020" name="G3 (Bethesda)">
        <title>Improved Reference Genome for Cyclotella cryptica CCMP332, a Model for Cell Wall Morphogenesis, Salinity Adaptation, and Lipid Production in Diatoms (Bacillariophyta).</title>
        <authorList>
            <person name="Roberts W.R."/>
            <person name="Downey K.M."/>
            <person name="Ruck E.C."/>
            <person name="Traller J.C."/>
            <person name="Alverson A.J."/>
        </authorList>
    </citation>
    <scope>NUCLEOTIDE SEQUENCE [LARGE SCALE GENOMIC DNA]</scope>
    <source>
        <strain evidence="10 11">CCMP332</strain>
    </source>
</reference>
<evidence type="ECO:0000256" key="2">
    <source>
        <dbReference type="ARBA" id="ARBA00022528"/>
    </source>
</evidence>
<keyword evidence="4" id="KW-0378">Hydrolase</keyword>
<dbReference type="PANTHER" id="PTHR31403:SF7">
    <property type="entry name" value="PHOSPHOLIPASE A1-IGAMMA3, CHLOROPLASTIC"/>
    <property type="match status" value="1"/>
</dbReference>
<evidence type="ECO:0000256" key="6">
    <source>
        <dbReference type="ARBA" id="ARBA00022963"/>
    </source>
</evidence>
<dbReference type="GO" id="GO:0004620">
    <property type="term" value="F:phospholipase activity"/>
    <property type="evidence" value="ECO:0007669"/>
    <property type="project" value="UniProtKB-ARBA"/>
</dbReference>
<evidence type="ECO:0000313" key="11">
    <source>
        <dbReference type="Proteomes" id="UP001516023"/>
    </source>
</evidence>
<dbReference type="InterPro" id="IPR002921">
    <property type="entry name" value="Fungal_lipase-type"/>
</dbReference>
<evidence type="ECO:0000256" key="5">
    <source>
        <dbReference type="ARBA" id="ARBA00022946"/>
    </source>
</evidence>
<evidence type="ECO:0000256" key="8">
    <source>
        <dbReference type="SAM" id="MobiDB-lite"/>
    </source>
</evidence>
<sequence length="562" mass="60979">MVQYNIVAARGLSLDLITTAVHAVLHTSFTLTKKAATPSVRLVQYFCAMGLFNKLKSTAFGSKKSSERGVTSDTAAEDDKISTTAEKEDATETSLRPLQIGSYDFGDGYSYPSLFEEADDMVKLSTLIYSLIELREVARSGKLDGHPRSLQILDLPLAMDNALSIIATEAELLKEILSDGAHDQALSALQALTGPQLDARAVDSSDGMIGGLLDMWSCCPGAPSSEPVDGKAGNSDYTVSTIIAVGDEKCNDELVYVVGVNPMSKRITVAFRGSTTKTDFLTDAKIDMVSVPDPERFASSTTDSNLDKGESNICIHRGFYEYLFGSEKGQSKYEEIMLHVQKLFESNPKYRDEYKLYVTGHSLGGALATLFGLYASASSIPPQPVTVVSVASPRVGNLEFAALFTEYESQGKIRHLRVANHKDPVTLAPAMSSKRMLTLGSMMFSPIGYLALKLSGNEAGAEESYHHTGMKMKLRNEVQDGSQRCELSYSGAQFLSKALSRGLDSTEDASGKKNSMLSLTSSDVPLVSYHYGRAYTDRMALVKEELAGLTLNQLYKTKTGNE</sequence>
<dbReference type="Gene3D" id="3.40.50.1820">
    <property type="entry name" value="alpha/beta hydrolase"/>
    <property type="match status" value="1"/>
</dbReference>
<feature type="compositionally biased region" description="Basic and acidic residues" evidence="8">
    <location>
        <begin position="77"/>
        <end position="90"/>
    </location>
</feature>
<keyword evidence="6" id="KW-0442">Lipid degradation</keyword>
<comment type="subcellular location">
    <subcellularLocation>
        <location evidence="1">Plastid</location>
        <location evidence="1">Chloroplast</location>
    </subcellularLocation>
</comment>
<organism evidence="10 11">
    <name type="scientific">Cyclotella cryptica</name>
    <dbReference type="NCBI Taxonomy" id="29204"/>
    <lineage>
        <taxon>Eukaryota</taxon>
        <taxon>Sar</taxon>
        <taxon>Stramenopiles</taxon>
        <taxon>Ochrophyta</taxon>
        <taxon>Bacillariophyta</taxon>
        <taxon>Coscinodiscophyceae</taxon>
        <taxon>Thalassiosirophycidae</taxon>
        <taxon>Stephanodiscales</taxon>
        <taxon>Stephanodiscaceae</taxon>
        <taxon>Cyclotella</taxon>
    </lineage>
</organism>
<dbReference type="AlphaFoldDB" id="A0ABD3Q5C4"/>
<keyword evidence="3" id="KW-0934">Plastid</keyword>
<dbReference type="GO" id="GO:0009507">
    <property type="term" value="C:chloroplast"/>
    <property type="evidence" value="ECO:0007669"/>
    <property type="project" value="UniProtKB-SubCell"/>
</dbReference>
<dbReference type="PANTHER" id="PTHR31403">
    <property type="entry name" value="PHOSPHOLIPASE A1-IBETA2, CHLOROPLASTIC"/>
    <property type="match status" value="1"/>
</dbReference>
<keyword evidence="2" id="KW-0150">Chloroplast</keyword>
<evidence type="ECO:0000313" key="10">
    <source>
        <dbReference type="EMBL" id="KAL3795355.1"/>
    </source>
</evidence>
<evidence type="ECO:0000256" key="3">
    <source>
        <dbReference type="ARBA" id="ARBA00022640"/>
    </source>
</evidence>
<name>A0ABD3Q5C4_9STRA</name>
<feature type="region of interest" description="Disordered" evidence="8">
    <location>
        <begin position="64"/>
        <end position="93"/>
    </location>
</feature>
<dbReference type="EMBL" id="JABMIG020000072">
    <property type="protein sequence ID" value="KAL3795355.1"/>
    <property type="molecule type" value="Genomic_DNA"/>
</dbReference>
<evidence type="ECO:0000256" key="4">
    <source>
        <dbReference type="ARBA" id="ARBA00022801"/>
    </source>
</evidence>
<evidence type="ECO:0000259" key="9">
    <source>
        <dbReference type="Pfam" id="PF01764"/>
    </source>
</evidence>
<accession>A0ABD3Q5C4</accession>
<keyword evidence="11" id="KW-1185">Reference proteome</keyword>
<dbReference type="Pfam" id="PF01764">
    <property type="entry name" value="Lipase_3"/>
    <property type="match status" value="1"/>
</dbReference>
<comment type="caution">
    <text evidence="10">The sequence shown here is derived from an EMBL/GenBank/DDBJ whole genome shotgun (WGS) entry which is preliminary data.</text>
</comment>
<evidence type="ECO:0000256" key="7">
    <source>
        <dbReference type="ARBA" id="ARBA00023098"/>
    </source>
</evidence>
<keyword evidence="5" id="KW-0809">Transit peptide</keyword>
<gene>
    <name evidence="10" type="ORF">HJC23_009528</name>
</gene>
<feature type="domain" description="Fungal lipase-type" evidence="9">
    <location>
        <begin position="269"/>
        <end position="431"/>
    </location>
</feature>
<proteinExistence type="predicted"/>
<protein>
    <recommendedName>
        <fullName evidence="9">Fungal lipase-type domain-containing protein</fullName>
    </recommendedName>
</protein>